<evidence type="ECO:0000256" key="7">
    <source>
        <dbReference type="RuleBase" id="RU367013"/>
    </source>
</evidence>
<keyword evidence="4 7" id="KW-0931">ER-Golgi transport</keyword>
<evidence type="ECO:0000256" key="8">
    <source>
        <dbReference type="SAM" id="Coils"/>
    </source>
</evidence>
<organism evidence="9 10">
    <name type="scientific">Calycina marina</name>
    <dbReference type="NCBI Taxonomy" id="1763456"/>
    <lineage>
        <taxon>Eukaryota</taxon>
        <taxon>Fungi</taxon>
        <taxon>Dikarya</taxon>
        <taxon>Ascomycota</taxon>
        <taxon>Pezizomycotina</taxon>
        <taxon>Leotiomycetes</taxon>
        <taxon>Helotiales</taxon>
        <taxon>Pezizellaceae</taxon>
        <taxon>Calycina</taxon>
    </lineage>
</organism>
<evidence type="ECO:0000313" key="9">
    <source>
        <dbReference type="EMBL" id="KAG9246468.1"/>
    </source>
</evidence>
<sequence>MAQDPRALLRQAETQVSKASGGFSFFGGREERWEQAAELYTNAANAFRMQNNPVEGGQAFEKAAEIQTSNLNSPDDAAQTYTNAFNVYRTIQPLDAVRVMDIAITTWTTKGNFRRAATHKEKVAELYELEINDLKKAIDNYKLAAQWYENDGAAALANKLYLKIADLSATEGDYYESIRLYEQVAKGSIQNNLLKWSVKEYYLKSGLCLLAVGDMVATRRSFQNYCDNDPTFASTREFQLLSDLADAVEAGDTEAFEGKLFAFDQMSRLDKWKTNILIKVKNSIQEQGEDFS</sequence>
<evidence type="ECO:0000256" key="2">
    <source>
        <dbReference type="ARBA" id="ARBA00010050"/>
    </source>
</evidence>
<comment type="similarity">
    <text evidence="2 7">Belongs to the SNAP family.</text>
</comment>
<dbReference type="GO" id="GO:0006886">
    <property type="term" value="P:intracellular protein transport"/>
    <property type="evidence" value="ECO:0007669"/>
    <property type="project" value="UniProtKB-UniRule"/>
</dbReference>
<dbReference type="PANTHER" id="PTHR13768:SF8">
    <property type="entry name" value="ALPHA-SOLUBLE NSF ATTACHMENT PROTEIN"/>
    <property type="match status" value="1"/>
</dbReference>
<comment type="subcellular location">
    <subcellularLocation>
        <location evidence="1 7">Membrane</location>
        <topology evidence="1 7">Peripheral membrane protein</topology>
    </subcellularLocation>
</comment>
<name>A0A9P7Z7T0_9HELO</name>
<comment type="caution">
    <text evidence="9">The sequence shown here is derived from an EMBL/GenBank/DDBJ whole genome shotgun (WGS) entry which is preliminary data.</text>
</comment>
<keyword evidence="10" id="KW-1185">Reference proteome</keyword>
<dbReference type="GO" id="GO:0035494">
    <property type="term" value="P:SNARE complex disassembly"/>
    <property type="evidence" value="ECO:0007669"/>
    <property type="project" value="TreeGrafter"/>
</dbReference>
<evidence type="ECO:0000313" key="10">
    <source>
        <dbReference type="Proteomes" id="UP000887226"/>
    </source>
</evidence>
<reference evidence="9" key="1">
    <citation type="journal article" date="2021" name="IMA Fungus">
        <title>Genomic characterization of three marine fungi, including Emericellopsis atlantica sp. nov. with signatures of a generalist lifestyle and marine biomass degradation.</title>
        <authorList>
            <person name="Hagestad O.C."/>
            <person name="Hou L."/>
            <person name="Andersen J.H."/>
            <person name="Hansen E.H."/>
            <person name="Altermark B."/>
            <person name="Li C."/>
            <person name="Kuhnert E."/>
            <person name="Cox R.J."/>
            <person name="Crous P.W."/>
            <person name="Spatafora J.W."/>
            <person name="Lail K."/>
            <person name="Amirebrahimi M."/>
            <person name="Lipzen A."/>
            <person name="Pangilinan J."/>
            <person name="Andreopoulos W."/>
            <person name="Hayes R.D."/>
            <person name="Ng V."/>
            <person name="Grigoriev I.V."/>
            <person name="Jackson S.A."/>
            <person name="Sutton T.D.S."/>
            <person name="Dobson A.D.W."/>
            <person name="Rama T."/>
        </authorList>
    </citation>
    <scope>NUCLEOTIDE SEQUENCE</scope>
    <source>
        <strain evidence="9">TRa3180A</strain>
    </source>
</reference>
<dbReference type="InterPro" id="IPR000744">
    <property type="entry name" value="NSF_attach"/>
</dbReference>
<keyword evidence="6 7" id="KW-0472">Membrane</keyword>
<dbReference type="GO" id="GO:0031201">
    <property type="term" value="C:SNARE complex"/>
    <property type="evidence" value="ECO:0007669"/>
    <property type="project" value="TreeGrafter"/>
</dbReference>
<dbReference type="SUPFAM" id="SSF48452">
    <property type="entry name" value="TPR-like"/>
    <property type="match status" value="1"/>
</dbReference>
<dbReference type="InterPro" id="IPR011990">
    <property type="entry name" value="TPR-like_helical_dom_sf"/>
</dbReference>
<dbReference type="GO" id="GO:0005774">
    <property type="term" value="C:vacuolar membrane"/>
    <property type="evidence" value="ECO:0007669"/>
    <property type="project" value="TreeGrafter"/>
</dbReference>
<dbReference type="PANTHER" id="PTHR13768">
    <property type="entry name" value="SOLUBLE NSF ATTACHMENT PROTEIN SNAP"/>
    <property type="match status" value="1"/>
</dbReference>
<keyword evidence="8" id="KW-0175">Coiled coil</keyword>
<comment type="function">
    <text evidence="7">Required for vesicular transport between the endoplasmic reticulum and the Golgi apparatus.</text>
</comment>
<dbReference type="CDD" id="cd15832">
    <property type="entry name" value="SNAP"/>
    <property type="match status" value="1"/>
</dbReference>
<gene>
    <name evidence="9" type="ORF">BJ878DRAFT_496932</name>
</gene>
<protein>
    <submittedName>
        <fullName evidence="9">Soluble NSF attachment protein</fullName>
    </submittedName>
</protein>
<dbReference type="GO" id="GO:0019905">
    <property type="term" value="F:syntaxin binding"/>
    <property type="evidence" value="ECO:0007669"/>
    <property type="project" value="TreeGrafter"/>
</dbReference>
<dbReference type="PRINTS" id="PR00448">
    <property type="entry name" value="NSFATTACHMNT"/>
</dbReference>
<dbReference type="EMBL" id="MU253803">
    <property type="protein sequence ID" value="KAG9246468.1"/>
    <property type="molecule type" value="Genomic_DNA"/>
</dbReference>
<keyword evidence="5 7" id="KW-0653">Protein transport</keyword>
<evidence type="ECO:0000256" key="1">
    <source>
        <dbReference type="ARBA" id="ARBA00004170"/>
    </source>
</evidence>
<proteinExistence type="inferred from homology"/>
<dbReference type="AlphaFoldDB" id="A0A9P7Z7T0"/>
<dbReference type="OrthoDB" id="9984275at2759"/>
<keyword evidence="3 7" id="KW-0813">Transport</keyword>
<evidence type="ECO:0000256" key="6">
    <source>
        <dbReference type="ARBA" id="ARBA00023136"/>
    </source>
</evidence>
<evidence type="ECO:0000256" key="5">
    <source>
        <dbReference type="ARBA" id="ARBA00022927"/>
    </source>
</evidence>
<evidence type="ECO:0000256" key="4">
    <source>
        <dbReference type="ARBA" id="ARBA00022892"/>
    </source>
</evidence>
<dbReference type="Gene3D" id="1.25.40.10">
    <property type="entry name" value="Tetratricopeptide repeat domain"/>
    <property type="match status" value="1"/>
</dbReference>
<dbReference type="FunFam" id="1.25.40.10:FF:000049">
    <property type="entry name" value="Alpha-soluble NSF attachment protein-like"/>
    <property type="match status" value="1"/>
</dbReference>
<evidence type="ECO:0000256" key="3">
    <source>
        <dbReference type="ARBA" id="ARBA00022448"/>
    </source>
</evidence>
<dbReference type="GO" id="GO:0005483">
    <property type="term" value="F:soluble NSF attachment protein activity"/>
    <property type="evidence" value="ECO:0007669"/>
    <property type="project" value="TreeGrafter"/>
</dbReference>
<dbReference type="Proteomes" id="UP000887226">
    <property type="component" value="Unassembled WGS sequence"/>
</dbReference>
<dbReference type="Pfam" id="PF14938">
    <property type="entry name" value="SNAP"/>
    <property type="match status" value="1"/>
</dbReference>
<feature type="coiled-coil region" evidence="8">
    <location>
        <begin position="124"/>
        <end position="151"/>
    </location>
</feature>
<accession>A0A9P7Z7T0</accession>